<keyword evidence="1" id="KW-1133">Transmembrane helix</keyword>
<sequence>MAWDWVGTTVAGLSGVVGTVCTWLAGAQGRRHAARMLADTQQGERRARLWNERREAYFGALRVIDLDLRRERYKELGMLDKLHEVEGHWTKVKRVELTTEAATALWAFGSDHVRDLADRWITASDADNVAEMRRIALQFRAAVRQELQDDSQG</sequence>
<comment type="caution">
    <text evidence="2">The sequence shown here is derived from an EMBL/GenBank/DDBJ whole genome shotgun (WGS) entry which is preliminary data.</text>
</comment>
<keyword evidence="1" id="KW-0812">Transmembrane</keyword>
<accession>A0ABW0CXP6</accession>
<dbReference type="Proteomes" id="UP001596263">
    <property type="component" value="Unassembled WGS sequence"/>
</dbReference>
<keyword evidence="3" id="KW-1185">Reference proteome</keyword>
<feature type="transmembrane region" description="Helical" evidence="1">
    <location>
        <begin position="6"/>
        <end position="26"/>
    </location>
</feature>
<protein>
    <submittedName>
        <fullName evidence="2">Uncharacterized protein</fullName>
    </submittedName>
</protein>
<dbReference type="RefSeq" id="WP_380865891.1">
    <property type="nucleotide sequence ID" value="NZ_JBHSKM010000053.1"/>
</dbReference>
<organism evidence="2 3">
    <name type="scientific">Streptomyces coerulescens</name>
    <dbReference type="NCBI Taxonomy" id="29304"/>
    <lineage>
        <taxon>Bacteria</taxon>
        <taxon>Bacillati</taxon>
        <taxon>Actinomycetota</taxon>
        <taxon>Actinomycetes</taxon>
        <taxon>Kitasatosporales</taxon>
        <taxon>Streptomycetaceae</taxon>
        <taxon>Streptomyces</taxon>
    </lineage>
</organism>
<proteinExistence type="predicted"/>
<keyword evidence="1" id="KW-0472">Membrane</keyword>
<evidence type="ECO:0000313" key="2">
    <source>
        <dbReference type="EMBL" id="MFC5220726.1"/>
    </source>
</evidence>
<evidence type="ECO:0000313" key="3">
    <source>
        <dbReference type="Proteomes" id="UP001596263"/>
    </source>
</evidence>
<reference evidence="3" key="1">
    <citation type="journal article" date="2019" name="Int. J. Syst. Evol. Microbiol.">
        <title>The Global Catalogue of Microorganisms (GCM) 10K type strain sequencing project: providing services to taxonomists for standard genome sequencing and annotation.</title>
        <authorList>
            <consortium name="The Broad Institute Genomics Platform"/>
            <consortium name="The Broad Institute Genome Sequencing Center for Infectious Disease"/>
            <person name="Wu L."/>
            <person name="Ma J."/>
        </authorList>
    </citation>
    <scope>NUCLEOTIDE SEQUENCE [LARGE SCALE GENOMIC DNA]</scope>
    <source>
        <strain evidence="3">KCTC 42586</strain>
    </source>
</reference>
<dbReference type="EMBL" id="JBHSKM010000053">
    <property type="protein sequence ID" value="MFC5220726.1"/>
    <property type="molecule type" value="Genomic_DNA"/>
</dbReference>
<evidence type="ECO:0000256" key="1">
    <source>
        <dbReference type="SAM" id="Phobius"/>
    </source>
</evidence>
<gene>
    <name evidence="2" type="ORF">ACFPQ9_43700</name>
</gene>
<name>A0ABW0CXP6_STRCD</name>